<evidence type="ECO:0000256" key="7">
    <source>
        <dbReference type="SAM" id="SignalP"/>
    </source>
</evidence>
<dbReference type="Pfam" id="PF00884">
    <property type="entry name" value="Sulfatase"/>
    <property type="match status" value="1"/>
</dbReference>
<reference evidence="9 10" key="1">
    <citation type="submission" date="2020-04" db="EMBL/GenBank/DDBJ databases">
        <authorList>
            <person name="Zheng R.K."/>
            <person name="Sun C.M."/>
        </authorList>
    </citation>
    <scope>NUCLEOTIDE SEQUENCE [LARGE SCALE GENOMIC DNA]</scope>
    <source>
        <strain evidence="10">zrk29</strain>
    </source>
</reference>
<feature type="chain" id="PRO_5029445400" evidence="7">
    <location>
        <begin position="22"/>
        <end position="482"/>
    </location>
</feature>
<keyword evidence="9" id="KW-0808">Transferase</keyword>
<name>A0A7L6N3K3_9MOLU</name>
<dbReference type="InterPro" id="IPR017850">
    <property type="entry name" value="Alkaline_phosphatase_core_sf"/>
</dbReference>
<keyword evidence="7" id="KW-0732">Signal</keyword>
<keyword evidence="5" id="KW-1133">Transmembrane helix</keyword>
<dbReference type="PANTHER" id="PTHR47371">
    <property type="entry name" value="LIPOTEICHOIC ACID SYNTHASE"/>
    <property type="match status" value="1"/>
</dbReference>
<evidence type="ECO:0000256" key="1">
    <source>
        <dbReference type="ARBA" id="ARBA00004651"/>
    </source>
</evidence>
<dbReference type="SUPFAM" id="SSF53649">
    <property type="entry name" value="Alkaline phosphatase-like"/>
    <property type="match status" value="1"/>
</dbReference>
<organism evidence="9 10">
    <name type="scientific">Hujiaoplasma nucleasis</name>
    <dbReference type="NCBI Taxonomy" id="2725268"/>
    <lineage>
        <taxon>Bacteria</taxon>
        <taxon>Bacillati</taxon>
        <taxon>Mycoplasmatota</taxon>
        <taxon>Mollicutes</taxon>
        <taxon>Candidatus Izemoplasmatales</taxon>
        <taxon>Hujiaoplasmataceae</taxon>
        <taxon>Hujiaoplasma</taxon>
    </lineage>
</organism>
<keyword evidence="10" id="KW-1185">Reference proteome</keyword>
<dbReference type="GO" id="GO:0016740">
    <property type="term" value="F:transferase activity"/>
    <property type="evidence" value="ECO:0007669"/>
    <property type="project" value="UniProtKB-KW"/>
</dbReference>
<dbReference type="GO" id="GO:0005886">
    <property type="term" value="C:plasma membrane"/>
    <property type="evidence" value="ECO:0007669"/>
    <property type="project" value="UniProtKB-SubCell"/>
</dbReference>
<keyword evidence="3" id="KW-1003">Cell membrane</keyword>
<evidence type="ECO:0000256" key="6">
    <source>
        <dbReference type="ARBA" id="ARBA00023136"/>
    </source>
</evidence>
<feature type="signal peptide" evidence="7">
    <location>
        <begin position="1"/>
        <end position="21"/>
    </location>
</feature>
<accession>A0A7L6N3K3</accession>
<keyword evidence="6" id="KW-0472">Membrane</keyword>
<protein>
    <submittedName>
        <fullName evidence="9">Sulfatase-like hydrolase/transferase</fullName>
    </submittedName>
</protein>
<dbReference type="AlphaFoldDB" id="A0A7L6N3K3"/>
<evidence type="ECO:0000256" key="2">
    <source>
        <dbReference type="ARBA" id="ARBA00004936"/>
    </source>
</evidence>
<evidence type="ECO:0000256" key="3">
    <source>
        <dbReference type="ARBA" id="ARBA00022475"/>
    </source>
</evidence>
<comment type="subcellular location">
    <subcellularLocation>
        <location evidence="1">Cell membrane</location>
        <topology evidence="1">Multi-pass membrane protein</topology>
    </subcellularLocation>
</comment>
<proteinExistence type="predicted"/>
<dbReference type="RefSeq" id="WP_312031696.1">
    <property type="nucleotide sequence ID" value="NZ_CP051151.1"/>
</dbReference>
<dbReference type="GO" id="GO:0016787">
    <property type="term" value="F:hydrolase activity"/>
    <property type="evidence" value="ECO:0007669"/>
    <property type="project" value="UniProtKB-KW"/>
</dbReference>
<evidence type="ECO:0000256" key="5">
    <source>
        <dbReference type="ARBA" id="ARBA00022989"/>
    </source>
</evidence>
<keyword evidence="9" id="KW-0378">Hydrolase</keyword>
<dbReference type="InterPro" id="IPR000917">
    <property type="entry name" value="Sulfatase_N"/>
</dbReference>
<dbReference type="Gene3D" id="3.40.720.10">
    <property type="entry name" value="Alkaline Phosphatase, subunit A"/>
    <property type="match status" value="1"/>
</dbReference>
<gene>
    <name evidence="9" type="ORF">HF295_08250</name>
</gene>
<evidence type="ECO:0000313" key="10">
    <source>
        <dbReference type="Proteomes" id="UP000512167"/>
    </source>
</evidence>
<evidence type="ECO:0000256" key="4">
    <source>
        <dbReference type="ARBA" id="ARBA00022692"/>
    </source>
</evidence>
<keyword evidence="4" id="KW-0812">Transmembrane</keyword>
<dbReference type="PANTHER" id="PTHR47371:SF3">
    <property type="entry name" value="PHOSPHOGLYCEROL TRANSFERASE I"/>
    <property type="match status" value="1"/>
</dbReference>
<comment type="pathway">
    <text evidence="2">Cell wall biogenesis; lipoteichoic acid biosynthesis.</text>
</comment>
<dbReference type="PROSITE" id="PS51257">
    <property type="entry name" value="PROKAR_LIPOPROTEIN"/>
    <property type="match status" value="1"/>
</dbReference>
<dbReference type="Proteomes" id="UP000512167">
    <property type="component" value="Chromosome"/>
</dbReference>
<dbReference type="InterPro" id="IPR050448">
    <property type="entry name" value="OpgB/LTA_synthase_biosynth"/>
</dbReference>
<dbReference type="EMBL" id="CP051151">
    <property type="protein sequence ID" value="QLY40846.1"/>
    <property type="molecule type" value="Genomic_DNA"/>
</dbReference>
<sequence>MKKILLLVNVVLVLLILACQEQTMTTSYITEITSIENITEEDSNEPTYASTEYNIESLYKVFPMEQMSSDLDYELTGLLDGKNLITIMLESGVSEAINPVLTPTLYQLTQEGIYFSNHYTENKTYMSEMIGILGNYPSYNFSTNSYEYDLPFSLPNIFNARGYKTVYFHENIGSFFWRDDRIPMFGFQESYFHFDFFPTEPIYGWGGDYTLDSRTMDAMMPYMFNEEENQPFYYFWTTLVTHGPYNRNYPSDRGMNNLKKFIQLGYFDLIDQAKENGQWINPLDSIGEEAAGQFRFYQAAMMDFDIALNKLITQLTEKELIDDTLILIYGDHAFYHDGINELMLEATNPNAHEKEMYQTFFVLYNPELSEIYMNYHDSHQNDKFINPYDIAPTLYQLFNIAYYEEFIHGHSVFSSEESIFYSHKLDAYFNDDFYTVSLDKVDYSNIDIDPELSIEFLEQVNIFYEKQAFFDAWIYSHKTKRD</sequence>
<evidence type="ECO:0000313" key="9">
    <source>
        <dbReference type="EMBL" id="QLY40846.1"/>
    </source>
</evidence>
<evidence type="ECO:0000259" key="8">
    <source>
        <dbReference type="Pfam" id="PF00884"/>
    </source>
</evidence>
<feature type="domain" description="Sulfatase N-terminal" evidence="8">
    <location>
        <begin position="83"/>
        <end position="400"/>
    </location>
</feature>
<dbReference type="KEGG" id="tbk:HF295_08250"/>